<evidence type="ECO:0000256" key="6">
    <source>
        <dbReference type="ARBA" id="ARBA00023242"/>
    </source>
</evidence>
<dbReference type="InterPro" id="IPR012315">
    <property type="entry name" value="KASH"/>
</dbReference>
<evidence type="ECO:0000313" key="12">
    <source>
        <dbReference type="Proteomes" id="UP000002358"/>
    </source>
</evidence>
<dbReference type="Pfam" id="PF10541">
    <property type="entry name" value="KASH"/>
    <property type="match status" value="1"/>
</dbReference>
<accession>A0A7M7QY71</accession>
<protein>
    <recommendedName>
        <fullName evidence="10">KASH domain-containing protein</fullName>
    </recommendedName>
</protein>
<keyword evidence="8" id="KW-0175">Coiled coil</keyword>
<comment type="similarity">
    <text evidence="2">Belongs to the nesprin family.</text>
</comment>
<keyword evidence="12" id="KW-1185">Reference proteome</keyword>
<feature type="compositionally biased region" description="Basic residues" evidence="9">
    <location>
        <begin position="406"/>
        <end position="419"/>
    </location>
</feature>
<feature type="compositionally biased region" description="Polar residues" evidence="9">
    <location>
        <begin position="982"/>
        <end position="992"/>
    </location>
</feature>
<dbReference type="OrthoDB" id="10041151at2759"/>
<name>A0A7M7QY71_NASVI</name>
<feature type="region of interest" description="Disordered" evidence="9">
    <location>
        <begin position="1047"/>
        <end position="1066"/>
    </location>
</feature>
<dbReference type="PANTHER" id="PTHR21524">
    <property type="entry name" value="SPECTRIN REPEAT CONTAINING NUCLEAR ENVELOPE PROTEIN 2"/>
    <property type="match status" value="1"/>
</dbReference>
<evidence type="ECO:0000313" key="11">
    <source>
        <dbReference type="EnsemblMetazoa" id="XP_032456345"/>
    </source>
</evidence>
<reference evidence="11" key="1">
    <citation type="submission" date="2021-01" db="UniProtKB">
        <authorList>
            <consortium name="EnsemblMetazoa"/>
        </authorList>
    </citation>
    <scope>IDENTIFICATION</scope>
</reference>
<feature type="compositionally biased region" description="Polar residues" evidence="9">
    <location>
        <begin position="1000"/>
        <end position="1025"/>
    </location>
</feature>
<evidence type="ECO:0000256" key="2">
    <source>
        <dbReference type="ARBA" id="ARBA00008619"/>
    </source>
</evidence>
<dbReference type="SMART" id="SM01249">
    <property type="entry name" value="KASH"/>
    <property type="match status" value="1"/>
</dbReference>
<feature type="topological domain" description="Cytoplasmic" evidence="7">
    <location>
        <begin position="1"/>
        <end position="1633"/>
    </location>
</feature>
<dbReference type="EnsemblMetazoa" id="XM_032600454">
    <property type="protein sequence ID" value="XP_032456345"/>
    <property type="gene ID" value="LOC100679702"/>
</dbReference>
<evidence type="ECO:0000256" key="4">
    <source>
        <dbReference type="ARBA" id="ARBA00022989"/>
    </source>
</evidence>
<feature type="region of interest" description="Disordered" evidence="9">
    <location>
        <begin position="1111"/>
        <end position="1132"/>
    </location>
</feature>
<feature type="compositionally biased region" description="Polar residues" evidence="9">
    <location>
        <begin position="706"/>
        <end position="718"/>
    </location>
</feature>
<sequence length="1680" mass="186860">MKMSFSLSSLQPSSGSLERAEHARIRADRPYNSLTKKRKEPMQEQCVKNWPGPEDSKDDFWAAIRTNYDFIMDTNLIDTCKEANGELAWDEGDVSTVSWGLKEVSCQFSELYSWLRVLQELVYSKEENLLDKSLRVAHTEELRRKAYRRRLFNEQAEKLIARAPSLKEEVSWRVDHLNAKWDLVEQIMAPVQRADELDNQDVSADFEHEVKCLRKWLREMEDRLQPLNFRVDWSRTEIEEKAMEHMVLQRDIESHGRIVSSVVKLGERVAGRNRCAAAAAAASAEEEKQQQQQPDQAQRERQQQALRVASSLERRWHLLFLRALEWQCHIETLAARVRTKLSTSRCSSDSDDEEPVTKQPRLSRRASVSPTSASFSSASSSSSQDESGSSGSSGSNSRYSNSSGSSRRRSSVRARRQLRARSCQQSEPTSCNNSAEGVPASVDCVDSSSRSELSSDSDVSSENRFIDDGSYFEDDLDELCVVSIKAEEYVPQPKLYDRETSFGDQGTEADIEEAGLSEEEADATKESSSSNSNQVVMTPTPDPVSMTTTTSIEQSCDEIDAGMNDAPKPVALPANDSPKRRRTDIDEAALFNTSNRKSKNCATFYFKHMDTDSEADSNVSSNGAAHQHPAIDESSEEEWTYTSSRMDVQQNKNNAKMRLNFDAATETIDNAKLDDCTNNDALNGNVVDEAVQTAGSAEEKKKMSRENNNSDNEYASNKDSIQKLIREVEKLVREEGRGAQRVPSLIFDEEKGLLSAQNHRAKYARIREWLALNSTRCHDGRCKAQHSPLRATETLDSCDASGEYTTGESDVEKQSESSEEDLQSSVVTCRFGHASQSNSEELLEEVDSAQRSPVFQKSFPVDASTPKVVLRSKRKTGNGPRPWSVSCISQIRKRASLEVDPSEPISQFSISETALHQLVAGPPAKSASLDATESRAPFNNSTSTLLEETIIGHDARVARNSSLRRRKNRLRKKNVGRKSESGSDGVNANNNQRSEHSDEVSSGNNNPRSTRKSVSGRQTRSSRAITTTTGTTTVTLVKSGSFSGYSAQQEATERMTTSDPPSVVGHSKLACCRTTASSESEDDEEEAASTAVARSLRNGRACTNCEDNKQVRASPFNGADSDIEKNSLGNNSFSEQAWDNYQEKYMSEPYSEVADIETARRLLEFGDDYRNFLDSQSDCASSLSAVHYKSNVTSEDSDSDSEFKRLAETSRSQLLLSEARYGTMADSSFSELTRVCRENIRCLRAISEANGVSRHSDKHGKQIRGLMERWESLSLRAEEAQKISTIHREMAAMKLEFCAAHERLTSYRVVLEEPHVIEDHISRINNELANLRDRKPAMLALNVSTHRLITDLGQKTSPTFAALKDGVSDLYRLWDEAFQKGNQQLCALQSVQQFNSRLTELQCALRRDKDTLAVLDAALKAGATMEVASSVRDVARLLSEKHEVNNQVSSQQSSLLADTTLTAQSSNDDSGNATQSSFNGSLIGLEGGSLSDSGISDSGSEQELSERERRLAALRRLTRSLETQLVPDSAGDEVLAELWRRIEEAEAELRVLQKQCRELIVRTAASIESRANVRPVAAQTYPIPSKRKKAPHIEASVPSSKVHSNKTPGNVTSTDEPDKEPHVPRSWVWRILRAALPFQLALVALFCAACLLEPHCCEASNSLNLSLTPQLRYVRGPPPV</sequence>
<dbReference type="CDD" id="cd00176">
    <property type="entry name" value="SPEC"/>
    <property type="match status" value="1"/>
</dbReference>
<evidence type="ECO:0000256" key="5">
    <source>
        <dbReference type="ARBA" id="ARBA00023136"/>
    </source>
</evidence>
<dbReference type="GeneID" id="100679702"/>
<feature type="region of interest" description="Disordered" evidence="9">
    <location>
        <begin position="281"/>
        <end position="304"/>
    </location>
</feature>
<feature type="compositionally biased region" description="Basic residues" evidence="9">
    <location>
        <begin position="962"/>
        <end position="976"/>
    </location>
</feature>
<evidence type="ECO:0000256" key="9">
    <source>
        <dbReference type="SAM" id="MobiDB-lite"/>
    </source>
</evidence>
<feature type="region of interest" description="Disordered" evidence="9">
    <location>
        <begin position="799"/>
        <end position="819"/>
    </location>
</feature>
<keyword evidence="5 7" id="KW-0472">Membrane</keyword>
<evidence type="ECO:0000256" key="3">
    <source>
        <dbReference type="ARBA" id="ARBA00022692"/>
    </source>
</evidence>
<evidence type="ECO:0000256" key="1">
    <source>
        <dbReference type="ARBA" id="ARBA00004126"/>
    </source>
</evidence>
<dbReference type="RefSeq" id="XP_032456345.1">
    <property type="nucleotide sequence ID" value="XM_032600454.1"/>
</dbReference>
<feature type="compositionally biased region" description="Polar residues" evidence="9">
    <location>
        <begin position="1047"/>
        <end position="1060"/>
    </location>
</feature>
<keyword evidence="6" id="KW-0539">Nucleus</keyword>
<feature type="region of interest" description="Disordered" evidence="9">
    <location>
        <begin position="514"/>
        <end position="548"/>
    </location>
</feature>
<dbReference type="GO" id="GO:0019894">
    <property type="term" value="F:kinesin binding"/>
    <property type="evidence" value="ECO:0007669"/>
    <property type="project" value="TreeGrafter"/>
</dbReference>
<feature type="topological domain" description="Perinuclear space" evidence="7">
    <location>
        <begin position="1655"/>
        <end position="1680"/>
    </location>
</feature>
<dbReference type="EnsemblMetazoa" id="XM_008203647">
    <property type="protein sequence ID" value="XP_008201869"/>
    <property type="gene ID" value="LOC100679702"/>
</dbReference>
<feature type="region of interest" description="Disordered" evidence="9">
    <location>
        <begin position="695"/>
        <end position="718"/>
    </location>
</feature>
<comment type="subcellular location">
    <subcellularLocation>
        <location evidence="1">Nucleus membrane</location>
    </subcellularLocation>
</comment>
<dbReference type="PROSITE" id="PS51049">
    <property type="entry name" value="KASH"/>
    <property type="match status" value="1"/>
</dbReference>
<feature type="region of interest" description="Disordered" evidence="9">
    <location>
        <begin position="341"/>
        <end position="462"/>
    </location>
</feature>
<dbReference type="GO" id="GO:0007097">
    <property type="term" value="P:nuclear migration"/>
    <property type="evidence" value="ECO:0007669"/>
    <property type="project" value="TreeGrafter"/>
</dbReference>
<keyword evidence="4" id="KW-1133">Transmembrane helix</keyword>
<evidence type="ECO:0000259" key="10">
    <source>
        <dbReference type="PROSITE" id="PS51049"/>
    </source>
</evidence>
<dbReference type="SMR" id="A0A7M7QY71"/>
<dbReference type="GO" id="GO:0006997">
    <property type="term" value="P:nucleus organization"/>
    <property type="evidence" value="ECO:0007669"/>
    <property type="project" value="TreeGrafter"/>
</dbReference>
<dbReference type="SUPFAM" id="SSF46966">
    <property type="entry name" value="Spectrin repeat"/>
    <property type="match status" value="1"/>
</dbReference>
<proteinExistence type="inferred from homology"/>
<dbReference type="GO" id="GO:0048471">
    <property type="term" value="C:perinuclear region of cytoplasm"/>
    <property type="evidence" value="ECO:0007669"/>
    <property type="project" value="TreeGrafter"/>
</dbReference>
<feature type="region of interest" description="Disordered" evidence="9">
    <location>
        <begin position="613"/>
        <end position="637"/>
    </location>
</feature>
<evidence type="ECO:0000256" key="7">
    <source>
        <dbReference type="PROSITE-ProRule" id="PRU00385"/>
    </source>
</evidence>
<dbReference type="PANTHER" id="PTHR21524:SF5">
    <property type="entry name" value="SPECTRIN REPEAT CONTAINING NUCLEAR ENVELOPE PROTEIN 2"/>
    <property type="match status" value="1"/>
</dbReference>
<feature type="region of interest" description="Disordered" evidence="9">
    <location>
        <begin position="1"/>
        <end position="22"/>
    </location>
</feature>
<dbReference type="GO" id="GO:0031965">
    <property type="term" value="C:nuclear membrane"/>
    <property type="evidence" value="ECO:0007669"/>
    <property type="project" value="UniProtKB-SubCell"/>
</dbReference>
<feature type="compositionally biased region" description="Low complexity" evidence="9">
    <location>
        <begin position="365"/>
        <end position="405"/>
    </location>
</feature>
<dbReference type="Gene3D" id="1.20.58.60">
    <property type="match status" value="1"/>
</dbReference>
<feature type="compositionally biased region" description="Low complexity" evidence="9">
    <location>
        <begin position="446"/>
        <end position="460"/>
    </location>
</feature>
<organism evidence="11 12">
    <name type="scientific">Nasonia vitripennis</name>
    <name type="common">Parasitic wasp</name>
    <dbReference type="NCBI Taxonomy" id="7425"/>
    <lineage>
        <taxon>Eukaryota</taxon>
        <taxon>Metazoa</taxon>
        <taxon>Ecdysozoa</taxon>
        <taxon>Arthropoda</taxon>
        <taxon>Hexapoda</taxon>
        <taxon>Insecta</taxon>
        <taxon>Pterygota</taxon>
        <taxon>Neoptera</taxon>
        <taxon>Endopterygota</taxon>
        <taxon>Hymenoptera</taxon>
        <taxon>Apocrita</taxon>
        <taxon>Proctotrupomorpha</taxon>
        <taxon>Chalcidoidea</taxon>
        <taxon>Pteromalidae</taxon>
        <taxon>Pteromalinae</taxon>
        <taxon>Nasonia</taxon>
    </lineage>
</organism>
<keyword evidence="3 7" id="KW-0812">Transmembrane</keyword>
<feature type="region of interest" description="Disordered" evidence="9">
    <location>
        <begin position="958"/>
        <end position="1032"/>
    </location>
</feature>
<feature type="region of interest" description="Disordered" evidence="9">
    <location>
        <begin position="1582"/>
        <end position="1621"/>
    </location>
</feature>
<evidence type="ECO:0000256" key="8">
    <source>
        <dbReference type="SAM" id="Coils"/>
    </source>
</evidence>
<dbReference type="GO" id="GO:0007010">
    <property type="term" value="P:cytoskeleton organization"/>
    <property type="evidence" value="ECO:0007669"/>
    <property type="project" value="TreeGrafter"/>
</dbReference>
<feature type="domain" description="KASH" evidence="10">
    <location>
        <begin position="1625"/>
        <end position="1680"/>
    </location>
</feature>
<dbReference type="InParanoid" id="A0A7M7QY71"/>
<feature type="compositionally biased region" description="Polar residues" evidence="9">
    <location>
        <begin position="526"/>
        <end position="537"/>
    </location>
</feature>
<dbReference type="InterPro" id="IPR018159">
    <property type="entry name" value="Spectrin/alpha-actinin"/>
</dbReference>
<feature type="compositionally biased region" description="Polar residues" evidence="9">
    <location>
        <begin position="1597"/>
        <end position="1614"/>
    </location>
</feature>
<dbReference type="KEGG" id="nvi:100679702"/>
<dbReference type="RefSeq" id="XP_008201869.1">
    <property type="nucleotide sequence ID" value="XM_008203647.4"/>
</dbReference>
<dbReference type="Proteomes" id="UP000002358">
    <property type="component" value="Chromosome 5"/>
</dbReference>
<feature type="coiled-coil region" evidence="8">
    <location>
        <begin position="1504"/>
        <end position="1562"/>
    </location>
</feature>
<feature type="compositionally biased region" description="Low complexity" evidence="9">
    <location>
        <begin position="1"/>
        <end position="17"/>
    </location>
</feature>